<evidence type="ECO:0000256" key="3">
    <source>
        <dbReference type="ARBA" id="ARBA00006341"/>
    </source>
</evidence>
<comment type="subunit">
    <text evidence="4 8">Dimer of large and small chains.</text>
</comment>
<dbReference type="SUPFAM" id="SSF55021">
    <property type="entry name" value="ACT-like"/>
    <property type="match status" value="2"/>
</dbReference>
<dbReference type="Gene3D" id="3.30.70.1150">
    <property type="entry name" value="ACT-like. Chain A, domain 2"/>
    <property type="match status" value="1"/>
</dbReference>
<dbReference type="AlphaFoldDB" id="A0A1Q9JKY7"/>
<keyword evidence="5 8" id="KW-0028">Amino-acid biosynthesis</keyword>
<evidence type="ECO:0000313" key="10">
    <source>
        <dbReference type="EMBL" id="OLR56873.1"/>
    </source>
</evidence>
<organism evidence="10 11">
    <name type="scientific">Hornefia porci</name>
    <dbReference type="NCBI Taxonomy" id="2652292"/>
    <lineage>
        <taxon>Bacteria</taxon>
        <taxon>Bacillati</taxon>
        <taxon>Bacillota</taxon>
        <taxon>Clostridia</taxon>
        <taxon>Peptostreptococcales</taxon>
        <taxon>Anaerovoracaceae</taxon>
        <taxon>Hornefia</taxon>
    </lineage>
</organism>
<evidence type="ECO:0000256" key="2">
    <source>
        <dbReference type="ARBA" id="ARBA00005025"/>
    </source>
</evidence>
<evidence type="ECO:0000256" key="6">
    <source>
        <dbReference type="ARBA" id="ARBA00023304"/>
    </source>
</evidence>
<dbReference type="PANTHER" id="PTHR30239">
    <property type="entry name" value="ACETOLACTATE SYNTHASE SMALL SUBUNIT"/>
    <property type="match status" value="1"/>
</dbReference>
<evidence type="ECO:0000256" key="1">
    <source>
        <dbReference type="ARBA" id="ARBA00004974"/>
    </source>
</evidence>
<dbReference type="EMBL" id="MJIE01000001">
    <property type="protein sequence ID" value="OLR56873.1"/>
    <property type="molecule type" value="Genomic_DNA"/>
</dbReference>
<evidence type="ECO:0000256" key="8">
    <source>
        <dbReference type="RuleBase" id="RU368092"/>
    </source>
</evidence>
<evidence type="ECO:0000256" key="7">
    <source>
        <dbReference type="ARBA" id="ARBA00048670"/>
    </source>
</evidence>
<comment type="function">
    <text evidence="8">Catalyzes the conversion of 2 pyruvate molecules into acetolactate in the first common step of the biosynthetic pathway of the branched-amino acids such as leucine, isoleucine, and valine.</text>
</comment>
<gene>
    <name evidence="10" type="ORF">BHK98_00140</name>
</gene>
<dbReference type="InterPro" id="IPR027271">
    <property type="entry name" value="Acetolactate_synth/TF_NikR_C"/>
</dbReference>
<evidence type="ECO:0000259" key="9">
    <source>
        <dbReference type="PROSITE" id="PS51671"/>
    </source>
</evidence>
<comment type="catalytic activity">
    <reaction evidence="7 8">
        <text>2 pyruvate + H(+) = (2S)-2-acetolactate + CO2</text>
        <dbReference type="Rhea" id="RHEA:25249"/>
        <dbReference type="ChEBI" id="CHEBI:15361"/>
        <dbReference type="ChEBI" id="CHEBI:15378"/>
        <dbReference type="ChEBI" id="CHEBI:16526"/>
        <dbReference type="ChEBI" id="CHEBI:58476"/>
        <dbReference type="EC" id="2.2.1.6"/>
    </reaction>
</comment>
<dbReference type="PANTHER" id="PTHR30239:SF0">
    <property type="entry name" value="ACETOLACTATE SYNTHASE SMALL SUBUNIT 1, CHLOROPLASTIC"/>
    <property type="match status" value="1"/>
</dbReference>
<evidence type="ECO:0000256" key="4">
    <source>
        <dbReference type="ARBA" id="ARBA00011744"/>
    </source>
</evidence>
<dbReference type="Gene3D" id="3.30.70.260">
    <property type="match status" value="1"/>
</dbReference>
<keyword evidence="6 8" id="KW-0100">Branched-chain amino acid biosynthesis</keyword>
<keyword evidence="8" id="KW-0808">Transferase</keyword>
<dbReference type="GO" id="GO:1990610">
    <property type="term" value="F:acetolactate synthase regulator activity"/>
    <property type="evidence" value="ECO:0007669"/>
    <property type="project" value="UniProtKB-UniRule"/>
</dbReference>
<dbReference type="InterPro" id="IPR054480">
    <property type="entry name" value="AHAS_small-like_ACT"/>
</dbReference>
<evidence type="ECO:0000313" key="11">
    <source>
        <dbReference type="Proteomes" id="UP000187404"/>
    </source>
</evidence>
<comment type="pathway">
    <text evidence="1 8">Amino-acid biosynthesis; L-isoleucine biosynthesis; L-isoleucine from 2-oxobutanoate: step 1/4.</text>
</comment>
<dbReference type="InterPro" id="IPR039557">
    <property type="entry name" value="AHAS_ACT"/>
</dbReference>
<dbReference type="Pfam" id="PF10369">
    <property type="entry name" value="ALS_ss_C"/>
    <property type="match status" value="1"/>
</dbReference>
<accession>A0A1Q9JKY7</accession>
<protein>
    <recommendedName>
        <fullName evidence="8">Acetolactate synthase small subunit</fullName>
        <shortName evidence="8">AHAS</shortName>
        <shortName evidence="8">ALS</shortName>
        <ecNumber evidence="8">2.2.1.6</ecNumber>
    </recommendedName>
    <alternativeName>
        <fullName evidence="8">Acetohydroxy-acid synthase small subunit</fullName>
    </alternativeName>
</protein>
<dbReference type="InterPro" id="IPR019455">
    <property type="entry name" value="Acetolactate_synth_ssu_C"/>
</dbReference>
<dbReference type="InterPro" id="IPR004789">
    <property type="entry name" value="Acetalactate_synth_ssu"/>
</dbReference>
<dbReference type="InterPro" id="IPR002912">
    <property type="entry name" value="ACT_dom"/>
</dbReference>
<keyword evidence="11" id="KW-1185">Reference proteome</keyword>
<sequence length="166" mass="18502">MKKKIVSVLVDNLPNVMTRVASVLGRRGFNIDTITVSSTGNPDITRITMVFNVEEEVADQIVAQIAKMEVVKSVSVLNREKTLYRELLLVKVNAMPDQRDSIKNIVEVYRGSIINLTTTSLVIEVTGSPEKLDGFMDLMDEFDVVDFCRSGVTAVERNLQTDHGLE</sequence>
<dbReference type="UniPathway" id="UPA00047">
    <property type="reaction ID" value="UER00055"/>
</dbReference>
<feature type="domain" description="ACT" evidence="9">
    <location>
        <begin position="5"/>
        <end position="79"/>
    </location>
</feature>
<dbReference type="GO" id="GO:0005829">
    <property type="term" value="C:cytosol"/>
    <property type="evidence" value="ECO:0007669"/>
    <property type="project" value="TreeGrafter"/>
</dbReference>
<dbReference type="Pfam" id="PF22629">
    <property type="entry name" value="ACT_AHAS_ss"/>
    <property type="match status" value="1"/>
</dbReference>
<comment type="similarity">
    <text evidence="3 8">Belongs to the acetolactate synthase small subunit family.</text>
</comment>
<dbReference type="CDD" id="cd04878">
    <property type="entry name" value="ACT_AHAS"/>
    <property type="match status" value="1"/>
</dbReference>
<dbReference type="GO" id="GO:0009099">
    <property type="term" value="P:L-valine biosynthetic process"/>
    <property type="evidence" value="ECO:0007669"/>
    <property type="project" value="UniProtKB-UniRule"/>
</dbReference>
<dbReference type="NCBIfam" id="TIGR00119">
    <property type="entry name" value="acolac_sm"/>
    <property type="match status" value="1"/>
</dbReference>
<proteinExistence type="inferred from homology"/>
<dbReference type="InterPro" id="IPR045865">
    <property type="entry name" value="ACT-like_dom_sf"/>
</dbReference>
<comment type="caution">
    <text evidence="10">The sequence shown here is derived from an EMBL/GenBank/DDBJ whole genome shotgun (WGS) entry which is preliminary data.</text>
</comment>
<dbReference type="Proteomes" id="UP000187404">
    <property type="component" value="Unassembled WGS sequence"/>
</dbReference>
<dbReference type="GO" id="GO:0003984">
    <property type="term" value="F:acetolactate synthase activity"/>
    <property type="evidence" value="ECO:0007669"/>
    <property type="project" value="UniProtKB-UniRule"/>
</dbReference>
<dbReference type="UniPathway" id="UPA00049">
    <property type="reaction ID" value="UER00059"/>
</dbReference>
<dbReference type="GO" id="GO:0009097">
    <property type="term" value="P:isoleucine biosynthetic process"/>
    <property type="evidence" value="ECO:0007669"/>
    <property type="project" value="UniProtKB-UniRule"/>
</dbReference>
<name>A0A1Q9JKY7_9FIRM</name>
<reference evidence="10 11" key="1">
    <citation type="journal article" date="2016" name="Appl. Environ. Microbiol.">
        <title>Function and Phylogeny of Bacterial Butyryl Coenzyme A:Acetate Transferases and Their Diversity in the Proximal Colon of Swine.</title>
        <authorList>
            <person name="Trachsel J."/>
            <person name="Bayles D.O."/>
            <person name="Looft T."/>
            <person name="Levine U.Y."/>
            <person name="Allen H.K."/>
        </authorList>
    </citation>
    <scope>NUCLEOTIDE SEQUENCE [LARGE SCALE GENOMIC DNA]</scope>
    <source>
        <strain evidence="10 11">68-3-10</strain>
    </source>
</reference>
<dbReference type="NCBIfam" id="NF008864">
    <property type="entry name" value="PRK11895.1"/>
    <property type="match status" value="1"/>
</dbReference>
<dbReference type="EC" id="2.2.1.6" evidence="8"/>
<dbReference type="PROSITE" id="PS51671">
    <property type="entry name" value="ACT"/>
    <property type="match status" value="1"/>
</dbReference>
<dbReference type="STRING" id="1261640.BHK98_00140"/>
<evidence type="ECO:0000256" key="5">
    <source>
        <dbReference type="ARBA" id="ARBA00022605"/>
    </source>
</evidence>
<comment type="pathway">
    <text evidence="2 8">Amino-acid biosynthesis; L-valine biosynthesis; L-valine from pyruvate: step 1/4.</text>
</comment>
<dbReference type="OrthoDB" id="9787365at2"/>